<keyword evidence="2 5" id="KW-0812">Transmembrane</keyword>
<dbReference type="Proteomes" id="UP000318571">
    <property type="component" value="Chromosome 6"/>
</dbReference>
<dbReference type="EMBL" id="VCGU01000002">
    <property type="protein sequence ID" value="TRY79944.1"/>
    <property type="molecule type" value="Genomic_DNA"/>
</dbReference>
<sequence>LYVVCSIHLFSLRIFWPEYDQLVRIPSLPIVIPFAQIGLMGSTYCTVALALERFLAVCYPFLPRRHVYSTRTFVIPVVVFTMLYNVPKFFELTVVRIPSFLDNTTNWESVNETTFVSEHGCYVYNNATDTYNLDNYTGPLMFELKPTSLRLDRIYIRVYILWMNLLLLILGPFIVIIVLNFRVYRRIKQFEQTLLNDTLRVCFTRVPNPNGSGLTQNLPLHQIHHRNSMGAPEMDRGGTDRRGATDTIEEESGSLIRNGSTLFKGLRKRRRKSSANTPRRREVQLSKISIYIVLMFVICH</sequence>
<dbReference type="GO" id="GO:0016020">
    <property type="term" value="C:membrane"/>
    <property type="evidence" value="ECO:0007669"/>
    <property type="project" value="UniProtKB-SubCell"/>
</dbReference>
<proteinExistence type="predicted"/>
<dbReference type="InterPro" id="IPR052954">
    <property type="entry name" value="GPCR-Ligand_Int"/>
</dbReference>
<keyword evidence="4 5" id="KW-0472">Membrane</keyword>
<evidence type="ECO:0000256" key="1">
    <source>
        <dbReference type="ARBA" id="ARBA00004370"/>
    </source>
</evidence>
<dbReference type="PANTHER" id="PTHR46641">
    <property type="entry name" value="FMRFAMIDE RECEPTOR-RELATED"/>
    <property type="match status" value="1"/>
</dbReference>
<name>A0A553PQJ1_TIGCA</name>
<gene>
    <name evidence="7" type="ORF">TCAL_06554</name>
</gene>
<evidence type="ECO:0000256" key="3">
    <source>
        <dbReference type="ARBA" id="ARBA00022989"/>
    </source>
</evidence>
<organism evidence="7 8">
    <name type="scientific">Tigriopus californicus</name>
    <name type="common">Marine copepod</name>
    <dbReference type="NCBI Taxonomy" id="6832"/>
    <lineage>
        <taxon>Eukaryota</taxon>
        <taxon>Metazoa</taxon>
        <taxon>Ecdysozoa</taxon>
        <taxon>Arthropoda</taxon>
        <taxon>Crustacea</taxon>
        <taxon>Multicrustacea</taxon>
        <taxon>Hexanauplia</taxon>
        <taxon>Copepoda</taxon>
        <taxon>Harpacticoida</taxon>
        <taxon>Harpacticidae</taxon>
        <taxon>Tigriopus</taxon>
    </lineage>
</organism>
<dbReference type="PANTHER" id="PTHR46641:SF24">
    <property type="entry name" value="G-PROTEIN COUPLED RECEPTORS FAMILY 1 PROFILE DOMAIN-CONTAINING PROTEIN"/>
    <property type="match status" value="1"/>
</dbReference>
<dbReference type="Gene3D" id="1.20.1070.10">
    <property type="entry name" value="Rhodopsin 7-helix transmembrane proteins"/>
    <property type="match status" value="1"/>
</dbReference>
<dbReference type="InterPro" id="IPR017452">
    <property type="entry name" value="GPCR_Rhodpsn_7TM"/>
</dbReference>
<evidence type="ECO:0000313" key="8">
    <source>
        <dbReference type="Proteomes" id="UP000318571"/>
    </source>
</evidence>
<evidence type="ECO:0000256" key="4">
    <source>
        <dbReference type="ARBA" id="ARBA00023136"/>
    </source>
</evidence>
<dbReference type="STRING" id="6832.A0A553PQJ1"/>
<comment type="caution">
    <text evidence="7">The sequence shown here is derived from an EMBL/GenBank/DDBJ whole genome shotgun (WGS) entry which is preliminary data.</text>
</comment>
<comment type="subcellular location">
    <subcellularLocation>
        <location evidence="1">Membrane</location>
    </subcellularLocation>
</comment>
<keyword evidence="3 5" id="KW-1133">Transmembrane helix</keyword>
<evidence type="ECO:0000256" key="5">
    <source>
        <dbReference type="SAM" id="Phobius"/>
    </source>
</evidence>
<dbReference type="SUPFAM" id="SSF81321">
    <property type="entry name" value="Family A G protein-coupled receptor-like"/>
    <property type="match status" value="1"/>
</dbReference>
<keyword evidence="8" id="KW-1185">Reference proteome</keyword>
<accession>A0A553PQJ1</accession>
<reference evidence="7 8" key="1">
    <citation type="journal article" date="2018" name="Nat. Ecol. Evol.">
        <title>Genomic signatures of mitonuclear coevolution across populations of Tigriopus californicus.</title>
        <authorList>
            <person name="Barreto F.S."/>
            <person name="Watson E.T."/>
            <person name="Lima T.G."/>
            <person name="Willett C.S."/>
            <person name="Edmands S."/>
            <person name="Li W."/>
            <person name="Burton R.S."/>
        </authorList>
    </citation>
    <scope>NUCLEOTIDE SEQUENCE [LARGE SCALE GENOMIC DNA]</scope>
    <source>
        <strain evidence="7 8">San Diego</strain>
    </source>
</reference>
<feature type="non-terminal residue" evidence="7">
    <location>
        <position position="1"/>
    </location>
</feature>
<dbReference type="PROSITE" id="PS50262">
    <property type="entry name" value="G_PROTEIN_RECEP_F1_2"/>
    <property type="match status" value="1"/>
</dbReference>
<feature type="domain" description="G-protein coupled receptors family 1 profile" evidence="6">
    <location>
        <begin position="42"/>
        <end position="300"/>
    </location>
</feature>
<feature type="transmembrane region" description="Helical" evidence="5">
    <location>
        <begin position="154"/>
        <end position="179"/>
    </location>
</feature>
<feature type="transmembrane region" description="Helical" evidence="5">
    <location>
        <begin position="72"/>
        <end position="90"/>
    </location>
</feature>
<evidence type="ECO:0000313" key="7">
    <source>
        <dbReference type="EMBL" id="TRY79944.1"/>
    </source>
</evidence>
<dbReference type="AlphaFoldDB" id="A0A553PQJ1"/>
<feature type="transmembrane region" description="Helical" evidence="5">
    <location>
        <begin position="30"/>
        <end position="51"/>
    </location>
</feature>
<feature type="non-terminal residue" evidence="7">
    <location>
        <position position="300"/>
    </location>
</feature>
<evidence type="ECO:0000256" key="2">
    <source>
        <dbReference type="ARBA" id="ARBA00022692"/>
    </source>
</evidence>
<protein>
    <recommendedName>
        <fullName evidence="6">G-protein coupled receptors family 1 profile domain-containing protein</fullName>
    </recommendedName>
</protein>
<evidence type="ECO:0000259" key="6">
    <source>
        <dbReference type="PROSITE" id="PS50262"/>
    </source>
</evidence>